<proteinExistence type="predicted"/>
<name>A0A2R5GTR0_9STRA</name>
<feature type="region of interest" description="Disordered" evidence="1">
    <location>
        <begin position="395"/>
        <end position="478"/>
    </location>
</feature>
<evidence type="ECO:0000259" key="2">
    <source>
        <dbReference type="PROSITE" id="PS50090"/>
    </source>
</evidence>
<feature type="region of interest" description="Disordered" evidence="1">
    <location>
        <begin position="1"/>
        <end position="64"/>
    </location>
</feature>
<dbReference type="InterPro" id="IPR009057">
    <property type="entry name" value="Homeodomain-like_sf"/>
</dbReference>
<dbReference type="PANTHER" id="PTHR45614">
    <property type="entry name" value="MYB PROTEIN-RELATED"/>
    <property type="match status" value="1"/>
</dbReference>
<sequence>GPEALEERREERRGAPRTRDMANESELGGLGSKRPLSDLDNLSDDESESRKTARKDDEEIIKGAWSPEEDEIVKKAVEKVGTDWKAVAAMIKGRTSKQCRDRYKLKLDPNINHGPWTPEEDKELMQLHSQLGRQWTKIAKLMEGRTENSVKSRFASLDRSRKREWTDEEDLILRRCRDNNLDYAEIAQIHLPKRSEHAIKKRWERLFMRDLAKKIRDELPGTSSNDMSLHGAAAAGLSLSQNAVGPGGHAHYGAESAGLSTAAAAAHSMGLQTHQPYPSQQHMPAPQRPLAPPMYQGGGSSVGHEQPLSLGHSPHMHHHQQQQQQQQQRYDTLPSGPSSSTVSATSMQPPPLLLKPESSHPGDSHRRVSDGVGEVLGTLVDEGENANFHVLRKRLTAESNGPSTSSSSSSSSSSTMLAPAPRTEHPFQFLSSNPPETSAQQESNESDTNASRKSRSGNLKRQTTSVTILRQILPDPLP</sequence>
<feature type="compositionally biased region" description="Polar residues" evidence="1">
    <location>
        <begin position="271"/>
        <end position="282"/>
    </location>
</feature>
<dbReference type="GO" id="GO:0005634">
    <property type="term" value="C:nucleus"/>
    <property type="evidence" value="ECO:0007669"/>
    <property type="project" value="TreeGrafter"/>
</dbReference>
<feature type="compositionally biased region" description="Low complexity" evidence="1">
    <location>
        <begin position="321"/>
        <end position="347"/>
    </location>
</feature>
<evidence type="ECO:0000313" key="6">
    <source>
        <dbReference type="Proteomes" id="UP000241890"/>
    </source>
</evidence>
<accession>A0A2R5GTR0</accession>
<organism evidence="5 6">
    <name type="scientific">Hondaea fermentalgiana</name>
    <dbReference type="NCBI Taxonomy" id="2315210"/>
    <lineage>
        <taxon>Eukaryota</taxon>
        <taxon>Sar</taxon>
        <taxon>Stramenopiles</taxon>
        <taxon>Bigyra</taxon>
        <taxon>Labyrinthulomycetes</taxon>
        <taxon>Thraustochytrida</taxon>
        <taxon>Thraustochytriidae</taxon>
        <taxon>Hondaea</taxon>
    </lineage>
</organism>
<dbReference type="PROSITE" id="PS51293">
    <property type="entry name" value="SANT"/>
    <property type="match status" value="1"/>
</dbReference>
<feature type="domain" description="SANT" evidence="3">
    <location>
        <begin position="60"/>
        <end position="109"/>
    </location>
</feature>
<protein>
    <submittedName>
        <fullName evidence="5">Transcription factor MYB115</fullName>
    </submittedName>
</protein>
<feature type="compositionally biased region" description="Basic and acidic residues" evidence="1">
    <location>
        <begin position="357"/>
        <end position="369"/>
    </location>
</feature>
<evidence type="ECO:0000256" key="1">
    <source>
        <dbReference type="SAM" id="MobiDB-lite"/>
    </source>
</evidence>
<dbReference type="SMART" id="SM00717">
    <property type="entry name" value="SANT"/>
    <property type="match status" value="3"/>
</dbReference>
<feature type="domain" description="Myb-like" evidence="2">
    <location>
        <begin position="108"/>
        <end position="158"/>
    </location>
</feature>
<evidence type="ECO:0000259" key="4">
    <source>
        <dbReference type="PROSITE" id="PS51294"/>
    </source>
</evidence>
<dbReference type="PROSITE" id="PS51294">
    <property type="entry name" value="HTH_MYB"/>
    <property type="match status" value="2"/>
</dbReference>
<dbReference type="Pfam" id="PF13921">
    <property type="entry name" value="Myb_DNA-bind_6"/>
    <property type="match status" value="2"/>
</dbReference>
<dbReference type="GO" id="GO:0000978">
    <property type="term" value="F:RNA polymerase II cis-regulatory region sequence-specific DNA binding"/>
    <property type="evidence" value="ECO:0007669"/>
    <property type="project" value="TreeGrafter"/>
</dbReference>
<dbReference type="PROSITE" id="PS50090">
    <property type="entry name" value="MYB_LIKE"/>
    <property type="match status" value="3"/>
</dbReference>
<dbReference type="OrthoDB" id="2143914at2759"/>
<dbReference type="EMBL" id="BEYU01000112">
    <property type="protein sequence ID" value="GBG32033.1"/>
    <property type="molecule type" value="Genomic_DNA"/>
</dbReference>
<dbReference type="GO" id="GO:0000981">
    <property type="term" value="F:DNA-binding transcription factor activity, RNA polymerase II-specific"/>
    <property type="evidence" value="ECO:0007669"/>
    <property type="project" value="TreeGrafter"/>
</dbReference>
<feature type="domain" description="HTH myb-type" evidence="4">
    <location>
        <begin position="112"/>
        <end position="162"/>
    </location>
</feature>
<feature type="domain" description="HTH myb-type" evidence="4">
    <location>
        <begin position="57"/>
        <end position="111"/>
    </location>
</feature>
<dbReference type="InterPro" id="IPR017930">
    <property type="entry name" value="Myb_dom"/>
</dbReference>
<feature type="compositionally biased region" description="Basic and acidic residues" evidence="1">
    <location>
        <begin position="48"/>
        <end position="61"/>
    </location>
</feature>
<comment type="caution">
    <text evidence="5">The sequence shown here is derived from an EMBL/GenBank/DDBJ whole genome shotgun (WGS) entry which is preliminary data.</text>
</comment>
<keyword evidence="6" id="KW-1185">Reference proteome</keyword>
<feature type="non-terminal residue" evidence="5">
    <location>
        <position position="1"/>
    </location>
</feature>
<feature type="compositionally biased region" description="Polar residues" evidence="1">
    <location>
        <begin position="429"/>
        <end position="468"/>
    </location>
</feature>
<dbReference type="CDD" id="cd00167">
    <property type="entry name" value="SANT"/>
    <property type="match status" value="3"/>
</dbReference>
<dbReference type="InterPro" id="IPR050560">
    <property type="entry name" value="MYB_TF"/>
</dbReference>
<dbReference type="Gene3D" id="1.10.10.60">
    <property type="entry name" value="Homeodomain-like"/>
    <property type="match status" value="3"/>
</dbReference>
<dbReference type="SUPFAM" id="SSF46689">
    <property type="entry name" value="Homeodomain-like"/>
    <property type="match status" value="2"/>
</dbReference>
<dbReference type="InterPro" id="IPR001005">
    <property type="entry name" value="SANT/Myb"/>
</dbReference>
<feature type="region of interest" description="Disordered" evidence="1">
    <location>
        <begin position="265"/>
        <end position="369"/>
    </location>
</feature>
<dbReference type="AlphaFoldDB" id="A0A2R5GTR0"/>
<gene>
    <name evidence="5" type="ORF">FCC1311_082582</name>
</gene>
<evidence type="ECO:0000259" key="3">
    <source>
        <dbReference type="PROSITE" id="PS51293"/>
    </source>
</evidence>
<dbReference type="InParanoid" id="A0A2R5GTR0"/>
<reference evidence="5 6" key="1">
    <citation type="submission" date="2017-12" db="EMBL/GenBank/DDBJ databases">
        <title>Sequencing, de novo assembly and annotation of complete genome of a new Thraustochytrid species, strain FCC1311.</title>
        <authorList>
            <person name="Sedici K."/>
            <person name="Godart F."/>
            <person name="Aiese Cigliano R."/>
            <person name="Sanseverino W."/>
            <person name="Barakat M."/>
            <person name="Ortet P."/>
            <person name="Marechal E."/>
            <person name="Cagnac O."/>
            <person name="Amato A."/>
        </authorList>
    </citation>
    <scope>NUCLEOTIDE SEQUENCE [LARGE SCALE GENOMIC DNA]</scope>
</reference>
<evidence type="ECO:0000313" key="5">
    <source>
        <dbReference type="EMBL" id="GBG32033.1"/>
    </source>
</evidence>
<dbReference type="Proteomes" id="UP000241890">
    <property type="component" value="Unassembled WGS sequence"/>
</dbReference>
<feature type="domain" description="Myb-like" evidence="2">
    <location>
        <begin position="161"/>
        <end position="207"/>
    </location>
</feature>
<feature type="domain" description="Myb-like" evidence="2">
    <location>
        <begin position="57"/>
        <end position="107"/>
    </location>
</feature>
<dbReference type="PANTHER" id="PTHR45614:SF25">
    <property type="entry name" value="MYB PROTEIN"/>
    <property type="match status" value="1"/>
</dbReference>
<feature type="compositionally biased region" description="Low complexity" evidence="1">
    <location>
        <begin position="403"/>
        <end position="415"/>
    </location>
</feature>
<feature type="compositionally biased region" description="Basic and acidic residues" evidence="1">
    <location>
        <begin position="1"/>
        <end position="22"/>
    </location>
</feature>
<dbReference type="InterPro" id="IPR017884">
    <property type="entry name" value="SANT_dom"/>
</dbReference>